<reference evidence="2" key="2">
    <citation type="submission" date="2025-08" db="UniProtKB">
        <authorList>
            <consortium name="RefSeq"/>
        </authorList>
    </citation>
    <scope>IDENTIFICATION</scope>
    <source>
        <tissue evidence="2">Leaf</tissue>
    </source>
</reference>
<organism evidence="1 2">
    <name type="scientific">Spinacia oleracea</name>
    <name type="common">Spinach</name>
    <dbReference type="NCBI Taxonomy" id="3562"/>
    <lineage>
        <taxon>Eukaryota</taxon>
        <taxon>Viridiplantae</taxon>
        <taxon>Streptophyta</taxon>
        <taxon>Embryophyta</taxon>
        <taxon>Tracheophyta</taxon>
        <taxon>Spermatophyta</taxon>
        <taxon>Magnoliopsida</taxon>
        <taxon>eudicotyledons</taxon>
        <taxon>Gunneridae</taxon>
        <taxon>Pentapetalae</taxon>
        <taxon>Caryophyllales</taxon>
        <taxon>Chenopodiaceae</taxon>
        <taxon>Chenopodioideae</taxon>
        <taxon>Anserineae</taxon>
        <taxon>Spinacia</taxon>
    </lineage>
</organism>
<reference evidence="1" key="1">
    <citation type="journal article" date="2021" name="Nat. Commun.">
        <title>Genomic analyses provide insights into spinach domestication and the genetic basis of agronomic traits.</title>
        <authorList>
            <person name="Cai X."/>
            <person name="Sun X."/>
            <person name="Xu C."/>
            <person name="Sun H."/>
            <person name="Wang X."/>
            <person name="Ge C."/>
            <person name="Zhang Z."/>
            <person name="Wang Q."/>
            <person name="Fei Z."/>
            <person name="Jiao C."/>
            <person name="Wang Q."/>
        </authorList>
    </citation>
    <scope>NUCLEOTIDE SEQUENCE [LARGE SCALE GENOMIC DNA]</scope>
    <source>
        <strain evidence="1">cv. Varoflay</strain>
    </source>
</reference>
<evidence type="ECO:0008006" key="3">
    <source>
        <dbReference type="Google" id="ProtNLM"/>
    </source>
</evidence>
<evidence type="ECO:0000313" key="2">
    <source>
        <dbReference type="RefSeq" id="XP_056688730.1"/>
    </source>
</evidence>
<keyword evidence="1" id="KW-1185">Reference proteome</keyword>
<dbReference type="PANTHER" id="PTHR47723">
    <property type="entry name" value="OS05G0353850 PROTEIN"/>
    <property type="match status" value="1"/>
</dbReference>
<gene>
    <name evidence="2" type="primary">LOC130463583</name>
</gene>
<dbReference type="GeneID" id="130463583"/>
<dbReference type="InterPro" id="IPR053151">
    <property type="entry name" value="RNase_H-like"/>
</dbReference>
<protein>
    <recommendedName>
        <fullName evidence="3">RNase H type-1 domain-containing protein</fullName>
    </recommendedName>
</protein>
<dbReference type="RefSeq" id="XP_056688730.1">
    <property type="nucleotide sequence ID" value="XM_056832752.1"/>
</dbReference>
<name>A0ABM3QZE7_SPIOL</name>
<dbReference type="PANTHER" id="PTHR47723:SF23">
    <property type="entry name" value="REVERSE TRANSCRIPTASE-LIKE PROTEIN"/>
    <property type="match status" value="1"/>
</dbReference>
<proteinExistence type="predicted"/>
<sequence>MEDQNSATEHQGQKRHNIIKEVAWSCPPPGFLKLNFDGAKRGSTSTSLGYVIRNEKGDLILAGAKASHPEGSALSYLQKLVHSEKASKVPWEINGLIEDSLADLSNTDNFVINHCYREANHAADFMAAKGSSCISMSLWFSSFDPSLSLIILKDALGYPFQRG</sequence>
<dbReference type="Proteomes" id="UP000813463">
    <property type="component" value="Chromosome 6"/>
</dbReference>
<evidence type="ECO:0000313" key="1">
    <source>
        <dbReference type="Proteomes" id="UP000813463"/>
    </source>
</evidence>
<accession>A0ABM3QZE7</accession>